<keyword evidence="3" id="KW-1185">Reference proteome</keyword>
<reference evidence="2" key="2">
    <citation type="submission" date="2020-09" db="EMBL/GenBank/DDBJ databases">
        <authorList>
            <person name="Sun Q."/>
            <person name="Kim S."/>
        </authorList>
    </citation>
    <scope>NUCLEOTIDE SEQUENCE</scope>
    <source>
        <strain evidence="2">KCTC 23224</strain>
    </source>
</reference>
<dbReference type="SMART" id="SM00953">
    <property type="entry name" value="RES"/>
    <property type="match status" value="1"/>
</dbReference>
<protein>
    <recommendedName>
        <fullName evidence="1">RES domain-containing protein</fullName>
    </recommendedName>
</protein>
<accession>A0A8J3G5T0</accession>
<organism evidence="2 3">
    <name type="scientific">Mongoliitalea lutea</name>
    <dbReference type="NCBI Taxonomy" id="849756"/>
    <lineage>
        <taxon>Bacteria</taxon>
        <taxon>Pseudomonadati</taxon>
        <taxon>Bacteroidota</taxon>
        <taxon>Cytophagia</taxon>
        <taxon>Cytophagales</taxon>
        <taxon>Cyclobacteriaceae</taxon>
        <taxon>Mongoliitalea</taxon>
    </lineage>
</organism>
<gene>
    <name evidence="2" type="ORF">GCM10008106_23220</name>
</gene>
<dbReference type="EMBL" id="BMYF01000013">
    <property type="protein sequence ID" value="GHB41446.1"/>
    <property type="molecule type" value="Genomic_DNA"/>
</dbReference>
<proteinExistence type="predicted"/>
<dbReference type="Proteomes" id="UP000642809">
    <property type="component" value="Unassembled WGS sequence"/>
</dbReference>
<dbReference type="AlphaFoldDB" id="A0A8J3G5T0"/>
<dbReference type="Pfam" id="PF08808">
    <property type="entry name" value="RES"/>
    <property type="match status" value="1"/>
</dbReference>
<dbReference type="InterPro" id="IPR014914">
    <property type="entry name" value="RES_dom"/>
</dbReference>
<name>A0A8J3G5T0_9BACT</name>
<feature type="domain" description="RES" evidence="1">
    <location>
        <begin position="20"/>
        <end position="146"/>
    </location>
</feature>
<evidence type="ECO:0000313" key="3">
    <source>
        <dbReference type="Proteomes" id="UP000642809"/>
    </source>
</evidence>
<sequence>MVLLYKLMKAYRIALTTYADTSGEGAKRYGGRWNLPGTPALYAGASLSVALVERLTIDPELFSSERHILYTIIEFDLPSEHIYIPNIDELPIGWNSLPATQVSMNFGNKLLMEGRLGFAVPSIVDPTSLNLVINPLAELFPSLAIKLYPLNLDRRIIR</sequence>
<comment type="caution">
    <text evidence="2">The sequence shown here is derived from an EMBL/GenBank/DDBJ whole genome shotgun (WGS) entry which is preliminary data.</text>
</comment>
<evidence type="ECO:0000313" key="2">
    <source>
        <dbReference type="EMBL" id="GHB41446.1"/>
    </source>
</evidence>
<reference evidence="2" key="1">
    <citation type="journal article" date="2014" name="Int. J. Syst. Evol. Microbiol.">
        <title>Complete genome sequence of Corynebacterium casei LMG S-19264T (=DSM 44701T), isolated from a smear-ripened cheese.</title>
        <authorList>
            <consortium name="US DOE Joint Genome Institute (JGI-PGF)"/>
            <person name="Walter F."/>
            <person name="Albersmeier A."/>
            <person name="Kalinowski J."/>
            <person name="Ruckert C."/>
        </authorList>
    </citation>
    <scope>NUCLEOTIDE SEQUENCE</scope>
    <source>
        <strain evidence="2">KCTC 23224</strain>
    </source>
</reference>
<evidence type="ECO:0000259" key="1">
    <source>
        <dbReference type="SMART" id="SM00953"/>
    </source>
</evidence>